<keyword evidence="3" id="KW-0862">Zinc</keyword>
<evidence type="ECO:0000256" key="5">
    <source>
        <dbReference type="SAM" id="MobiDB-lite"/>
    </source>
</evidence>
<feature type="domain" description="Zinc finger DksA/TraR C4-type" evidence="6">
    <location>
        <begin position="87"/>
        <end position="119"/>
    </location>
</feature>
<evidence type="ECO:0000256" key="3">
    <source>
        <dbReference type="ARBA" id="ARBA00022833"/>
    </source>
</evidence>
<feature type="region of interest" description="Disordered" evidence="5">
    <location>
        <begin position="193"/>
        <end position="254"/>
    </location>
</feature>
<evidence type="ECO:0000256" key="2">
    <source>
        <dbReference type="ARBA" id="ARBA00022771"/>
    </source>
</evidence>
<keyword evidence="2" id="KW-0863">Zinc-finger</keyword>
<dbReference type="RefSeq" id="WP_210658902.1">
    <property type="nucleotide sequence ID" value="NZ_JAGKQQ010000001.1"/>
</dbReference>
<keyword evidence="8" id="KW-1185">Reference proteome</keyword>
<dbReference type="PANTHER" id="PTHR33823">
    <property type="entry name" value="RNA POLYMERASE-BINDING TRANSCRIPTION FACTOR DKSA-RELATED"/>
    <property type="match status" value="1"/>
</dbReference>
<dbReference type="PANTHER" id="PTHR33823:SF4">
    <property type="entry name" value="GENERAL STRESS PROTEIN 16O"/>
    <property type="match status" value="1"/>
</dbReference>
<keyword evidence="1" id="KW-0479">Metal-binding</keyword>
<evidence type="ECO:0000256" key="1">
    <source>
        <dbReference type="ARBA" id="ARBA00022723"/>
    </source>
</evidence>
<evidence type="ECO:0000259" key="6">
    <source>
        <dbReference type="Pfam" id="PF01258"/>
    </source>
</evidence>
<proteinExistence type="predicted"/>
<dbReference type="EMBL" id="JAGKQQ010000001">
    <property type="protein sequence ID" value="MBP3958689.1"/>
    <property type="molecule type" value="Genomic_DNA"/>
</dbReference>
<dbReference type="PROSITE" id="PS51128">
    <property type="entry name" value="ZF_DKSA_2"/>
    <property type="match status" value="1"/>
</dbReference>
<dbReference type="InterPro" id="IPR000962">
    <property type="entry name" value="Znf_DskA_TraR"/>
</dbReference>
<comment type="caution">
    <text evidence="7">The sequence shown here is derived from an EMBL/GenBank/DDBJ whole genome shotgun (WGS) entry which is preliminary data.</text>
</comment>
<dbReference type="Pfam" id="PF01258">
    <property type="entry name" value="zf-dskA_traR"/>
    <property type="match status" value="1"/>
</dbReference>
<name>A0ABS5BY71_9BACT</name>
<accession>A0ABS5BY71</accession>
<protein>
    <submittedName>
        <fullName evidence="7">TraR/DksA C4-type zinc finger protein</fullName>
    </submittedName>
</protein>
<organism evidence="7 8">
    <name type="scientific">Gemmata palustris</name>
    <dbReference type="NCBI Taxonomy" id="2822762"/>
    <lineage>
        <taxon>Bacteria</taxon>
        <taxon>Pseudomonadati</taxon>
        <taxon>Planctomycetota</taxon>
        <taxon>Planctomycetia</taxon>
        <taxon>Gemmatales</taxon>
        <taxon>Gemmataceae</taxon>
        <taxon>Gemmata</taxon>
    </lineage>
</organism>
<evidence type="ECO:0000313" key="8">
    <source>
        <dbReference type="Proteomes" id="UP000676565"/>
    </source>
</evidence>
<dbReference type="Proteomes" id="UP000676565">
    <property type="component" value="Unassembled WGS sequence"/>
</dbReference>
<feature type="zinc finger region" description="dksA C4-type" evidence="4">
    <location>
        <begin position="92"/>
        <end position="116"/>
    </location>
</feature>
<feature type="compositionally biased region" description="Acidic residues" evidence="5">
    <location>
        <begin position="203"/>
        <end position="215"/>
    </location>
</feature>
<sequence>MNQQQLDRYRKVLGELVDRVGKTAASLEAEVRVPLGGESGGGVSNAPMHLADLGTGTFSQELDATLLENETYIRDEAVAALERIERGTYGRCEQCKRDIGAARLGALPYVRHCVACASALQSGRAVNVNDGRPATWLGEPGHESSAEALQRVVGRDLGADPSDTHAAGTPGGGSAIGGLAGTTVGSGALSGANLQAAMGSGPLDEDDTSDEDEFPAEAGPSGGAVGGTPANKRAAAKTSKQNSPKPSARRPKRA</sequence>
<dbReference type="PROSITE" id="PS01102">
    <property type="entry name" value="ZF_DKSA_1"/>
    <property type="match status" value="1"/>
</dbReference>
<reference evidence="7 8" key="1">
    <citation type="submission" date="2021-04" db="EMBL/GenBank/DDBJ databases">
        <authorList>
            <person name="Ivanova A."/>
        </authorList>
    </citation>
    <scope>NUCLEOTIDE SEQUENCE [LARGE SCALE GENOMIC DNA]</scope>
    <source>
        <strain evidence="7 8">G18</strain>
    </source>
</reference>
<gene>
    <name evidence="7" type="ORF">J8F10_25875</name>
</gene>
<evidence type="ECO:0000313" key="7">
    <source>
        <dbReference type="EMBL" id="MBP3958689.1"/>
    </source>
</evidence>
<dbReference type="Gene3D" id="1.20.120.910">
    <property type="entry name" value="DksA, coiled-coil domain"/>
    <property type="match status" value="1"/>
</dbReference>
<evidence type="ECO:0000256" key="4">
    <source>
        <dbReference type="PROSITE-ProRule" id="PRU00510"/>
    </source>
</evidence>
<dbReference type="InterPro" id="IPR020458">
    <property type="entry name" value="Znf_DskA_TraR_CS"/>
</dbReference>
<dbReference type="SUPFAM" id="SSF57716">
    <property type="entry name" value="Glucocorticoid receptor-like (DNA-binding domain)"/>
    <property type="match status" value="1"/>
</dbReference>